<evidence type="ECO:0000313" key="3">
    <source>
        <dbReference type="Proteomes" id="UP000035503"/>
    </source>
</evidence>
<dbReference type="RefSeq" id="WP_083965951.1">
    <property type="nucleotide sequence ID" value="NZ_CP004021.1"/>
</dbReference>
<name>A0A0G3I4Y4_LIBAF</name>
<keyword evidence="1" id="KW-0732">Signal</keyword>
<evidence type="ECO:0000313" key="2">
    <source>
        <dbReference type="EMBL" id="AKK20340.1"/>
    </source>
</evidence>
<keyword evidence="3" id="KW-1185">Reference proteome</keyword>
<dbReference type="SMR" id="A0A0G3I4Y4"/>
<dbReference type="AlphaFoldDB" id="A0A0G3I4Y4"/>
<dbReference type="SUPFAM" id="SSF53850">
    <property type="entry name" value="Periplasmic binding protein-like II"/>
    <property type="match status" value="1"/>
</dbReference>
<dbReference type="Pfam" id="PF13343">
    <property type="entry name" value="SBP_bac_6"/>
    <property type="match status" value="1"/>
</dbReference>
<dbReference type="PANTHER" id="PTHR30006">
    <property type="entry name" value="THIAMINE-BINDING PERIPLASMIC PROTEIN-RELATED"/>
    <property type="match status" value="1"/>
</dbReference>
<organism evidence="2 3">
    <name type="scientific">Candidatus Liberibacter africanus PTSAPSY</name>
    <dbReference type="NCBI Taxonomy" id="1277257"/>
    <lineage>
        <taxon>Bacteria</taxon>
        <taxon>Pseudomonadati</taxon>
        <taxon>Pseudomonadota</taxon>
        <taxon>Alphaproteobacteria</taxon>
        <taxon>Hyphomicrobiales</taxon>
        <taxon>Rhizobiaceae</taxon>
        <taxon>Liberibacter</taxon>
    </lineage>
</organism>
<dbReference type="Gene3D" id="3.40.190.10">
    <property type="entry name" value="Periplasmic binding protein-like II"/>
    <property type="match status" value="2"/>
</dbReference>
<proteinExistence type="predicted"/>
<sequence>MFKSIKYTFFLFFLCFKAVFPIDNTSQSLTIYTDYNSNILLPIFHTFEENTGTKIHLVYNSSIQRTHIIQGIPNNHTPDIVITKDAKSLALNADLLNKIPYGLIKKDSLHLTNEHKKLMRISYDTQVLAYSTERIKTSDLPKSALDLTNKKWKKKLSIAPNNISFQKFINTMQQTSTDSIVPNFIDSLIANETKKYQRDIDQIQAIENGEVDIALINSSSLVFFKKYHDKTTVSQTSFAANDIGNVFCSTVAGMVKSTPNKRIATKFLRFLLSNSVQQYITTATGEYPVIKEIITDQKFNNQIYLNNIHSEYNQKLPYDIKAVRQLLINRSFIKNTG</sequence>
<dbReference type="OrthoDB" id="9769567at2"/>
<dbReference type="STRING" id="1277257.G293_03560"/>
<evidence type="ECO:0000256" key="1">
    <source>
        <dbReference type="ARBA" id="ARBA00022729"/>
    </source>
</evidence>
<protein>
    <submittedName>
        <fullName evidence="2">Extracellular solute-binding protein</fullName>
    </submittedName>
</protein>
<dbReference type="PANTHER" id="PTHR30006:SF25">
    <property type="entry name" value="PHOSPHOGLYCERATE TRANSPORT REGULATORY PROTEIN PGTC"/>
    <property type="match status" value="1"/>
</dbReference>
<dbReference type="PATRIC" id="fig|1277257.4.peg.767"/>
<reference evidence="2 3" key="1">
    <citation type="journal article" date="2015" name="Genome Announc.">
        <title>Complete Genome Sequence of 'Candidatus Liberibacter africanus,' a Bacterium Associated with Citrus Huanglongbing.</title>
        <authorList>
            <person name="Lin H."/>
            <person name="Pietersen G."/>
            <person name="Han C."/>
            <person name="Read D.A."/>
            <person name="Lou B."/>
            <person name="Gupta G."/>
            <person name="Civerolo E.L."/>
        </authorList>
    </citation>
    <scope>NUCLEOTIDE SEQUENCE [LARGE SCALE GENOMIC DNA]</scope>
    <source>
        <strain evidence="2 3">PTSAPSY</strain>
    </source>
</reference>
<dbReference type="EMBL" id="CP004021">
    <property type="protein sequence ID" value="AKK20340.1"/>
    <property type="molecule type" value="Genomic_DNA"/>
</dbReference>
<dbReference type="GO" id="GO:0030288">
    <property type="term" value="C:outer membrane-bounded periplasmic space"/>
    <property type="evidence" value="ECO:0007669"/>
    <property type="project" value="TreeGrafter"/>
</dbReference>
<dbReference type="KEGG" id="lau:G293_03560"/>
<gene>
    <name evidence="2" type="ORF">G293_03560</name>
</gene>
<accession>A0A0G3I4Y4</accession>
<dbReference type="Proteomes" id="UP000035503">
    <property type="component" value="Chromosome"/>
</dbReference>